<dbReference type="Pfam" id="PF13307">
    <property type="entry name" value="Helicase_C_2"/>
    <property type="match status" value="1"/>
</dbReference>
<keyword evidence="14" id="KW-0234">DNA repair</keyword>
<evidence type="ECO:0000256" key="3">
    <source>
        <dbReference type="ARBA" id="ARBA00009146"/>
    </source>
</evidence>
<dbReference type="InterPro" id="IPR027417">
    <property type="entry name" value="P-loop_NTPase"/>
</dbReference>
<evidence type="ECO:0000256" key="16">
    <source>
        <dbReference type="ARBA" id="ARBA00023242"/>
    </source>
</evidence>
<keyword evidence="13" id="KW-0238">DNA-binding</keyword>
<sequence>MMPLCNIIIYSYHYLLDPKIADRVSKELSKDCIVVFDEAHNIDNVCIESLSIDLTDDSLRKATRSVNSLDQKITDMKETDADKLQNEYQRLVEGLRDADAAREEDAFMANPALPDDLLKEAVPGNIRRAEHFVAFLKRFIEYLKTRMKVLHVIAETPASFLQHLKDLTFIERKPLKFCAERLTSLIRTLELTNIEEVQSLQEVASFATLVATYEKGFLLILEPFESEAATVPNPVFHFTCLDASIAIKPVFERFSSVVITSGTLSPLDMYPKMLAFNTVVQESYSMTLARNCFLPMVITRGGDQVAISSKFEVRNDPSVVRNYGNILIEFSRITPDGVVAFFPSYLYMESIIAMWQSMGILDEVWKYKLILVETPDAQETSLALETYRTACENGRGAIFLCVARGKVSEGIDFDHHYGRTVLMFGIPYQYTESRILKARLEFLRDNYQIRENDFLTFDAMRHAAQCLGRVLRGKDDYGIMVLADKRFGRTDKRAKLPKWIQQYVTEPNSNLSTDMAVVNAKKFLRTMAQPFGAKDQEGISWWDKDQVRAFQEKNKPQPFSKPQHDAGVGESDIPEDFFDDDEMDI</sequence>
<dbReference type="InterPro" id="IPR045028">
    <property type="entry name" value="DinG/Rad3-like"/>
</dbReference>
<keyword evidence="19" id="KW-0175">Coiled coil</keyword>
<evidence type="ECO:0000256" key="19">
    <source>
        <dbReference type="SAM" id="Coils"/>
    </source>
</evidence>
<evidence type="ECO:0000256" key="18">
    <source>
        <dbReference type="ARBA" id="ARBA00048954"/>
    </source>
</evidence>
<feature type="coiled-coil region" evidence="19">
    <location>
        <begin position="59"/>
        <end position="101"/>
    </location>
</feature>
<feature type="region of interest" description="Disordered" evidence="20">
    <location>
        <begin position="551"/>
        <end position="585"/>
    </location>
</feature>
<evidence type="ECO:0000259" key="21">
    <source>
        <dbReference type="PROSITE" id="PS51193"/>
    </source>
</evidence>
<name>A0A1Y2F2W2_PROLT</name>
<evidence type="ECO:0000256" key="1">
    <source>
        <dbReference type="ARBA" id="ARBA00001966"/>
    </source>
</evidence>
<accession>A0A1Y2F2W2</accession>
<feature type="compositionally biased region" description="Acidic residues" evidence="20">
    <location>
        <begin position="572"/>
        <end position="585"/>
    </location>
</feature>
<evidence type="ECO:0000256" key="4">
    <source>
        <dbReference type="ARBA" id="ARBA00022485"/>
    </source>
</evidence>
<evidence type="ECO:0000256" key="10">
    <source>
        <dbReference type="ARBA" id="ARBA00022840"/>
    </source>
</evidence>
<dbReference type="PANTHER" id="PTHR11472:SF1">
    <property type="entry name" value="GENERAL TRANSCRIPTION AND DNA REPAIR FACTOR IIH HELICASE SUBUNIT XPD"/>
    <property type="match status" value="1"/>
</dbReference>
<comment type="subcellular location">
    <subcellularLocation>
        <location evidence="2">Nucleus</location>
    </subcellularLocation>
</comment>
<dbReference type="GeneID" id="63786485"/>
<dbReference type="EMBL" id="MCFI01000018">
    <property type="protein sequence ID" value="ORY78238.1"/>
    <property type="molecule type" value="Genomic_DNA"/>
</dbReference>
<dbReference type="PROSITE" id="PS51193">
    <property type="entry name" value="HELICASE_ATP_BIND_2"/>
    <property type="match status" value="1"/>
</dbReference>
<reference evidence="22 23" key="1">
    <citation type="submission" date="2016-07" db="EMBL/GenBank/DDBJ databases">
        <title>Pervasive Adenine N6-methylation of Active Genes in Fungi.</title>
        <authorList>
            <consortium name="DOE Joint Genome Institute"/>
            <person name="Mondo S.J."/>
            <person name="Dannebaum R.O."/>
            <person name="Kuo R.C."/>
            <person name="Labutti K."/>
            <person name="Haridas S."/>
            <person name="Kuo A."/>
            <person name="Salamov A."/>
            <person name="Ahrendt S.R."/>
            <person name="Lipzen A."/>
            <person name="Sullivan W."/>
            <person name="Andreopoulos W.B."/>
            <person name="Clum A."/>
            <person name="Lindquist E."/>
            <person name="Daum C."/>
            <person name="Ramamoorthy G.K."/>
            <person name="Gryganskyi A."/>
            <person name="Culley D."/>
            <person name="Magnuson J.K."/>
            <person name="James T.Y."/>
            <person name="O'Malley M.A."/>
            <person name="Stajich J.E."/>
            <person name="Spatafora J.W."/>
            <person name="Visel A."/>
            <person name="Grigoriev I.V."/>
        </authorList>
    </citation>
    <scope>NUCLEOTIDE SEQUENCE [LARGE SCALE GENOMIC DNA]</scope>
    <source>
        <strain evidence="22 23">12-1054</strain>
    </source>
</reference>
<dbReference type="OrthoDB" id="272481at2759"/>
<dbReference type="Pfam" id="PF06777">
    <property type="entry name" value="HBB"/>
    <property type="match status" value="1"/>
</dbReference>
<evidence type="ECO:0000256" key="9">
    <source>
        <dbReference type="ARBA" id="ARBA00022806"/>
    </source>
</evidence>
<comment type="caution">
    <text evidence="22">The sequence shown here is derived from an EMBL/GenBank/DDBJ whole genome shotgun (WGS) entry which is preliminary data.</text>
</comment>
<protein>
    <recommendedName>
        <fullName evidence="17">DNA 5'-3' helicase</fullName>
        <ecNumber evidence="17">5.6.2.3</ecNumber>
    </recommendedName>
</protein>
<dbReference type="InterPro" id="IPR010643">
    <property type="entry name" value="HBB"/>
</dbReference>
<evidence type="ECO:0000256" key="7">
    <source>
        <dbReference type="ARBA" id="ARBA00022763"/>
    </source>
</evidence>
<keyword evidence="16" id="KW-0539">Nucleus</keyword>
<evidence type="ECO:0000256" key="17">
    <source>
        <dbReference type="ARBA" id="ARBA00044969"/>
    </source>
</evidence>
<dbReference type="GO" id="GO:0043139">
    <property type="term" value="F:5'-3' DNA helicase activity"/>
    <property type="evidence" value="ECO:0007669"/>
    <property type="project" value="UniProtKB-EC"/>
</dbReference>
<dbReference type="InterPro" id="IPR013020">
    <property type="entry name" value="Rad3/Chl1-like"/>
</dbReference>
<evidence type="ECO:0000256" key="6">
    <source>
        <dbReference type="ARBA" id="ARBA00022741"/>
    </source>
</evidence>
<keyword evidence="23" id="KW-1185">Reference proteome</keyword>
<dbReference type="Proteomes" id="UP000193685">
    <property type="component" value="Unassembled WGS sequence"/>
</dbReference>
<dbReference type="InterPro" id="IPR001945">
    <property type="entry name" value="RAD3/XPD"/>
</dbReference>
<dbReference type="GO" id="GO:0051539">
    <property type="term" value="F:4 iron, 4 sulfur cluster binding"/>
    <property type="evidence" value="ECO:0007669"/>
    <property type="project" value="UniProtKB-KW"/>
</dbReference>
<evidence type="ECO:0000256" key="20">
    <source>
        <dbReference type="SAM" id="MobiDB-lite"/>
    </source>
</evidence>
<keyword evidence="11" id="KW-0408">Iron</keyword>
<evidence type="ECO:0000256" key="14">
    <source>
        <dbReference type="ARBA" id="ARBA00023204"/>
    </source>
</evidence>
<keyword evidence="8" id="KW-0378">Hydrolase</keyword>
<comment type="similarity">
    <text evidence="3">Belongs to the helicase family. RAD3/XPD subfamily.</text>
</comment>
<dbReference type="EC" id="5.6.2.3" evidence="17"/>
<dbReference type="GO" id="GO:0005524">
    <property type="term" value="F:ATP binding"/>
    <property type="evidence" value="ECO:0007669"/>
    <property type="project" value="UniProtKB-KW"/>
</dbReference>
<comment type="cofactor">
    <cofactor evidence="1">
        <name>[4Fe-4S] cluster</name>
        <dbReference type="ChEBI" id="CHEBI:49883"/>
    </cofactor>
</comment>
<dbReference type="AlphaFoldDB" id="A0A1Y2F2W2"/>
<gene>
    <name evidence="22" type="ORF">BCR37DRAFT_382506</name>
</gene>
<evidence type="ECO:0000313" key="22">
    <source>
        <dbReference type="EMBL" id="ORY78238.1"/>
    </source>
</evidence>
<dbReference type="GO" id="GO:0016818">
    <property type="term" value="F:hydrolase activity, acting on acid anhydrides, in phosphorus-containing anhydrides"/>
    <property type="evidence" value="ECO:0007669"/>
    <property type="project" value="InterPro"/>
</dbReference>
<keyword evidence="10" id="KW-0067">ATP-binding</keyword>
<evidence type="ECO:0000256" key="15">
    <source>
        <dbReference type="ARBA" id="ARBA00023235"/>
    </source>
</evidence>
<dbReference type="GO" id="GO:0000112">
    <property type="term" value="C:nucleotide-excision repair factor 3 complex"/>
    <property type="evidence" value="ECO:0007669"/>
    <property type="project" value="UniProtKB-ARBA"/>
</dbReference>
<feature type="domain" description="Helicase ATP-binding" evidence="21">
    <location>
        <begin position="1"/>
        <end position="88"/>
    </location>
</feature>
<evidence type="ECO:0000256" key="13">
    <source>
        <dbReference type="ARBA" id="ARBA00023125"/>
    </source>
</evidence>
<dbReference type="RefSeq" id="XP_040723349.1">
    <property type="nucleotide sequence ID" value="XM_040869886.1"/>
</dbReference>
<dbReference type="STRING" id="56484.A0A1Y2F2W2"/>
<dbReference type="InterPro" id="IPR014013">
    <property type="entry name" value="Helic_SF1/SF2_ATP-bd_DinG/Rad3"/>
</dbReference>
<evidence type="ECO:0000256" key="5">
    <source>
        <dbReference type="ARBA" id="ARBA00022723"/>
    </source>
</evidence>
<dbReference type="Pfam" id="PF06733">
    <property type="entry name" value="DEAD_2"/>
    <property type="match status" value="1"/>
</dbReference>
<evidence type="ECO:0000256" key="11">
    <source>
        <dbReference type="ARBA" id="ARBA00023004"/>
    </source>
</evidence>
<dbReference type="GO" id="GO:0046872">
    <property type="term" value="F:metal ion binding"/>
    <property type="evidence" value="ECO:0007669"/>
    <property type="project" value="UniProtKB-KW"/>
</dbReference>
<keyword evidence="6" id="KW-0547">Nucleotide-binding</keyword>
<dbReference type="PANTHER" id="PTHR11472">
    <property type="entry name" value="DNA REPAIR DEAD HELICASE RAD3/XP-D SUBFAMILY MEMBER"/>
    <property type="match status" value="1"/>
</dbReference>
<dbReference type="OMA" id="MCEFFEN"/>
<comment type="catalytic activity">
    <reaction evidence="18">
        <text>ATP + H2O = ADP + phosphate + H(+)</text>
        <dbReference type="Rhea" id="RHEA:13065"/>
        <dbReference type="ChEBI" id="CHEBI:15377"/>
        <dbReference type="ChEBI" id="CHEBI:15378"/>
        <dbReference type="ChEBI" id="CHEBI:30616"/>
        <dbReference type="ChEBI" id="CHEBI:43474"/>
        <dbReference type="ChEBI" id="CHEBI:456216"/>
        <dbReference type="EC" id="5.6.2.3"/>
    </reaction>
</comment>
<dbReference type="PRINTS" id="PR00852">
    <property type="entry name" value="XRODRMPGMNTD"/>
</dbReference>
<keyword evidence="12" id="KW-0411">Iron-sulfur</keyword>
<keyword evidence="5" id="KW-0479">Metal-binding</keyword>
<dbReference type="InterPro" id="IPR010614">
    <property type="entry name" value="RAD3-like_helicase_DEAD"/>
</dbReference>
<dbReference type="NCBIfam" id="TIGR00604">
    <property type="entry name" value="rad3"/>
    <property type="match status" value="1"/>
</dbReference>
<dbReference type="CDD" id="cd18788">
    <property type="entry name" value="SF2_C_XPD"/>
    <property type="match status" value="1"/>
</dbReference>
<dbReference type="GO" id="GO:0045951">
    <property type="term" value="P:positive regulation of mitotic recombination"/>
    <property type="evidence" value="ECO:0007669"/>
    <property type="project" value="TreeGrafter"/>
</dbReference>
<dbReference type="FunFam" id="1.10.275.40:FF:000004">
    <property type="entry name" value="DNA repair helicase RAD3"/>
    <property type="match status" value="1"/>
</dbReference>
<dbReference type="FunFam" id="3.40.50.300:FF:000135">
    <property type="entry name" value="DNA repair helicase RAD3, putative"/>
    <property type="match status" value="1"/>
</dbReference>
<proteinExistence type="inferred from homology"/>
<dbReference type="SMART" id="SM00491">
    <property type="entry name" value="HELICc2"/>
    <property type="match status" value="1"/>
</dbReference>
<dbReference type="GO" id="GO:0003684">
    <property type="term" value="F:damaged DNA binding"/>
    <property type="evidence" value="ECO:0007669"/>
    <property type="project" value="TreeGrafter"/>
</dbReference>
<organism evidence="22 23">
    <name type="scientific">Protomyces lactucae-debilis</name>
    <dbReference type="NCBI Taxonomy" id="2754530"/>
    <lineage>
        <taxon>Eukaryota</taxon>
        <taxon>Fungi</taxon>
        <taxon>Dikarya</taxon>
        <taxon>Ascomycota</taxon>
        <taxon>Taphrinomycotina</taxon>
        <taxon>Taphrinomycetes</taxon>
        <taxon>Taphrinales</taxon>
        <taxon>Protomycetaceae</taxon>
        <taxon>Protomyces</taxon>
    </lineage>
</organism>
<keyword evidence="7" id="KW-0227">DNA damage</keyword>
<keyword evidence="15" id="KW-0413">Isomerase</keyword>
<evidence type="ECO:0000313" key="23">
    <source>
        <dbReference type="Proteomes" id="UP000193685"/>
    </source>
</evidence>
<dbReference type="InterPro" id="IPR006555">
    <property type="entry name" value="ATP-dep_Helicase_C"/>
</dbReference>
<evidence type="ECO:0000256" key="8">
    <source>
        <dbReference type="ARBA" id="ARBA00022801"/>
    </source>
</evidence>
<dbReference type="GO" id="GO:0006366">
    <property type="term" value="P:transcription by RNA polymerase II"/>
    <property type="evidence" value="ECO:0007669"/>
    <property type="project" value="TreeGrafter"/>
</dbReference>
<evidence type="ECO:0000256" key="12">
    <source>
        <dbReference type="ARBA" id="ARBA00023014"/>
    </source>
</evidence>
<keyword evidence="4" id="KW-0004">4Fe-4S</keyword>
<keyword evidence="9 22" id="KW-0347">Helicase</keyword>
<dbReference type="GO" id="GO:0006289">
    <property type="term" value="P:nucleotide-excision repair"/>
    <property type="evidence" value="ECO:0007669"/>
    <property type="project" value="InterPro"/>
</dbReference>
<dbReference type="FunFam" id="3.40.50.300:FF:000128">
    <property type="entry name" value="Putative DNA repair helicase RAD3"/>
    <property type="match status" value="1"/>
</dbReference>
<dbReference type="Gene3D" id="3.40.50.300">
    <property type="entry name" value="P-loop containing nucleotide triphosphate hydrolases"/>
    <property type="match status" value="2"/>
</dbReference>
<evidence type="ECO:0000256" key="2">
    <source>
        <dbReference type="ARBA" id="ARBA00004123"/>
    </source>
</evidence>